<evidence type="ECO:0000256" key="3">
    <source>
        <dbReference type="ARBA" id="ARBA00011900"/>
    </source>
</evidence>
<proteinExistence type="inferred from homology"/>
<feature type="domain" description="Type I restriction modification DNA specificity" evidence="11">
    <location>
        <begin position="445"/>
        <end position="606"/>
    </location>
</feature>
<evidence type="ECO:0000256" key="6">
    <source>
        <dbReference type="ARBA" id="ARBA00022691"/>
    </source>
</evidence>
<evidence type="ECO:0000256" key="8">
    <source>
        <dbReference type="ARBA" id="ARBA00023125"/>
    </source>
</evidence>
<dbReference type="PANTHER" id="PTHR42933:SF3">
    <property type="entry name" value="TYPE I RESTRICTION ENZYME MJAVIII METHYLASE SUBUNIT"/>
    <property type="match status" value="1"/>
</dbReference>
<evidence type="ECO:0000259" key="11">
    <source>
        <dbReference type="Pfam" id="PF01420"/>
    </source>
</evidence>
<dbReference type="InterPro" id="IPR022749">
    <property type="entry name" value="D12N6_MeTrfase_N"/>
</dbReference>
<dbReference type="Pfam" id="PF02384">
    <property type="entry name" value="N6_Mtase"/>
    <property type="match status" value="1"/>
</dbReference>
<dbReference type="InterPro" id="IPR044946">
    <property type="entry name" value="Restrct_endonuc_typeI_TRD_sf"/>
</dbReference>
<dbReference type="OrthoDB" id="9814572at2"/>
<evidence type="ECO:0000256" key="2">
    <source>
        <dbReference type="ARBA" id="ARBA00010923"/>
    </source>
</evidence>
<evidence type="ECO:0000313" key="14">
    <source>
        <dbReference type="EMBL" id="OYD06725.1"/>
    </source>
</evidence>
<dbReference type="PANTHER" id="PTHR42933">
    <property type="entry name" value="SLR6095 PROTEIN"/>
    <property type="match status" value="1"/>
</dbReference>
<dbReference type="GO" id="GO:0003677">
    <property type="term" value="F:DNA binding"/>
    <property type="evidence" value="ECO:0007669"/>
    <property type="project" value="UniProtKB-KW"/>
</dbReference>
<keyword evidence="6" id="KW-0949">S-adenosyl-L-methionine</keyword>
<keyword evidence="10" id="KW-0175">Coiled coil</keyword>
<keyword evidence="15" id="KW-1185">Reference proteome</keyword>
<dbReference type="AlphaFoldDB" id="A0A235B538"/>
<evidence type="ECO:0000256" key="10">
    <source>
        <dbReference type="SAM" id="Coils"/>
    </source>
</evidence>
<comment type="similarity">
    <text evidence="1">Belongs to the N(4)/N(6)-methyltransferase family.</text>
</comment>
<dbReference type="SUPFAM" id="SSF116734">
    <property type="entry name" value="DNA methylase specificity domain"/>
    <property type="match status" value="1"/>
</dbReference>
<dbReference type="Gene3D" id="3.40.50.150">
    <property type="entry name" value="Vaccinia Virus protein VP39"/>
    <property type="match status" value="1"/>
</dbReference>
<dbReference type="GO" id="GO:0009007">
    <property type="term" value="F:site-specific DNA-methyltransferase (adenine-specific) activity"/>
    <property type="evidence" value="ECO:0007669"/>
    <property type="project" value="UniProtKB-EC"/>
</dbReference>
<feature type="domain" description="N6 adenine-specific DNA methyltransferase N-terminal" evidence="13">
    <location>
        <begin position="9"/>
        <end position="101"/>
    </location>
</feature>
<dbReference type="InterPro" id="IPR000055">
    <property type="entry name" value="Restrct_endonuc_typeI_TRD"/>
</dbReference>
<sequence>MKQSDLLFQKLWGAVNIVRGEVNSSEYLDLILHVLTIKVLNDNSDHPYAIPETAKWNNILIGQSIDNNLNRAVFSLQEENEDLSGVMAYDFKNVTRDESLHSLLRHMDRLNLTRSKLENPDPLRGTLAQAIDQFIERIADHEGKKGAEYHSPKEIGMLLAEILRPQQGTVYDGATGMGRFLIETAKQAPNYLQLYGQEINQRTWRLNQLNFILHSLYDTHIAMADTIREPQWVQDHHLKTFDYVLMNPPFGLKNWGQEVAETDPFGRFKYGVPSAVSGDIAFVLHALASLNTEGKAALVVPHGILFRSGSDQQIRKAMLEDGLVEAIISLPSNLFSSTGIPVAILVLNRNSRHPGQVQFINAKEGYQRERGRNRLREQDIKKIVEAYHEKKEVERYSQLIPLKEIQENDWILSVERYVEALSIETKIGEVFVNTKRYEASGLNLKELNQLCEPKPFRGMNPPKKGEEDEPNYHLINLVDVQDGNILFDQLKSVTVNSRRALRFEVRPGDVIIASRGTVLKVAVVPVTEMNLLATNNFIVARPKEELDPFYLKAFLESPLGIHYFTTRQHGTIAPVINSKDVGAIPIPLFELEEQQKIAQQIMKAEQDRKQTIEEANRRHQQQLQSLYRDMRIMEFVQQEETDV</sequence>
<reference evidence="14 15" key="1">
    <citation type="submission" date="2017-07" db="EMBL/GenBank/DDBJ databases">
        <title>The genome sequence of Paludifilum halophilum highlights mechanisms for microbial adaptation to high salt environemnts.</title>
        <authorList>
            <person name="Belbahri L."/>
        </authorList>
    </citation>
    <scope>NUCLEOTIDE SEQUENCE [LARGE SCALE GENOMIC DNA]</scope>
    <source>
        <strain evidence="14 15">DSM 102817</strain>
    </source>
</reference>
<dbReference type="Gene3D" id="3.90.220.20">
    <property type="entry name" value="DNA methylase specificity domains"/>
    <property type="match status" value="1"/>
</dbReference>
<evidence type="ECO:0000259" key="13">
    <source>
        <dbReference type="Pfam" id="PF12161"/>
    </source>
</evidence>
<feature type="domain" description="DNA methylase adenine-specific" evidence="12">
    <location>
        <begin position="127"/>
        <end position="423"/>
    </location>
</feature>
<dbReference type="InterPro" id="IPR002052">
    <property type="entry name" value="DNA_methylase_N6_adenine_CS"/>
</dbReference>
<evidence type="ECO:0000256" key="7">
    <source>
        <dbReference type="ARBA" id="ARBA00022747"/>
    </source>
</evidence>
<dbReference type="Gene3D" id="1.20.1260.30">
    <property type="match status" value="1"/>
</dbReference>
<evidence type="ECO:0000259" key="12">
    <source>
        <dbReference type="Pfam" id="PF02384"/>
    </source>
</evidence>
<dbReference type="InterPro" id="IPR003356">
    <property type="entry name" value="DNA_methylase_A-5"/>
</dbReference>
<dbReference type="InterPro" id="IPR051537">
    <property type="entry name" value="DNA_Adenine_Mtase"/>
</dbReference>
<organism evidence="14 15">
    <name type="scientific">Paludifilum halophilum</name>
    <dbReference type="NCBI Taxonomy" id="1642702"/>
    <lineage>
        <taxon>Bacteria</taxon>
        <taxon>Bacillati</taxon>
        <taxon>Bacillota</taxon>
        <taxon>Bacilli</taxon>
        <taxon>Bacillales</taxon>
        <taxon>Thermoactinomycetaceae</taxon>
        <taxon>Paludifilum</taxon>
    </lineage>
</organism>
<keyword evidence="7" id="KW-0680">Restriction system</keyword>
<evidence type="ECO:0000313" key="15">
    <source>
        <dbReference type="Proteomes" id="UP000215459"/>
    </source>
</evidence>
<dbReference type="EMBL" id="NOWF01000009">
    <property type="protein sequence ID" value="OYD06725.1"/>
    <property type="molecule type" value="Genomic_DNA"/>
</dbReference>
<dbReference type="Pfam" id="PF12161">
    <property type="entry name" value="HsdM_N"/>
    <property type="match status" value="1"/>
</dbReference>
<dbReference type="Pfam" id="PF01420">
    <property type="entry name" value="Methylase_S"/>
    <property type="match status" value="1"/>
</dbReference>
<dbReference type="InterPro" id="IPR029063">
    <property type="entry name" value="SAM-dependent_MTases_sf"/>
</dbReference>
<name>A0A235B538_9BACL</name>
<evidence type="ECO:0000256" key="1">
    <source>
        <dbReference type="ARBA" id="ARBA00006594"/>
    </source>
</evidence>
<gene>
    <name evidence="14" type="ORF">CHM34_14195</name>
</gene>
<feature type="coiled-coil region" evidence="10">
    <location>
        <begin position="594"/>
        <end position="629"/>
    </location>
</feature>
<dbReference type="SUPFAM" id="SSF53335">
    <property type="entry name" value="S-adenosyl-L-methionine-dependent methyltransferases"/>
    <property type="match status" value="1"/>
</dbReference>
<comment type="similarity">
    <text evidence="2">Belongs to the type-I restriction system S methylase family.</text>
</comment>
<dbReference type="GO" id="GO:0009307">
    <property type="term" value="P:DNA restriction-modification system"/>
    <property type="evidence" value="ECO:0007669"/>
    <property type="project" value="UniProtKB-KW"/>
</dbReference>
<accession>A0A235B538</accession>
<dbReference type="PRINTS" id="PR00507">
    <property type="entry name" value="N12N6MTFRASE"/>
</dbReference>
<keyword evidence="4" id="KW-0489">Methyltransferase</keyword>
<dbReference type="EC" id="2.1.1.72" evidence="3"/>
<evidence type="ECO:0000256" key="9">
    <source>
        <dbReference type="ARBA" id="ARBA00047942"/>
    </source>
</evidence>
<dbReference type="RefSeq" id="WP_094265289.1">
    <property type="nucleotide sequence ID" value="NZ_NOWF01000009.1"/>
</dbReference>
<comment type="catalytic activity">
    <reaction evidence="9">
        <text>a 2'-deoxyadenosine in DNA + S-adenosyl-L-methionine = an N(6)-methyl-2'-deoxyadenosine in DNA + S-adenosyl-L-homocysteine + H(+)</text>
        <dbReference type="Rhea" id="RHEA:15197"/>
        <dbReference type="Rhea" id="RHEA-COMP:12418"/>
        <dbReference type="Rhea" id="RHEA-COMP:12419"/>
        <dbReference type="ChEBI" id="CHEBI:15378"/>
        <dbReference type="ChEBI" id="CHEBI:57856"/>
        <dbReference type="ChEBI" id="CHEBI:59789"/>
        <dbReference type="ChEBI" id="CHEBI:90615"/>
        <dbReference type="ChEBI" id="CHEBI:90616"/>
        <dbReference type="EC" id="2.1.1.72"/>
    </reaction>
</comment>
<dbReference type="Proteomes" id="UP000215459">
    <property type="component" value="Unassembled WGS sequence"/>
</dbReference>
<evidence type="ECO:0000256" key="4">
    <source>
        <dbReference type="ARBA" id="ARBA00022603"/>
    </source>
</evidence>
<evidence type="ECO:0000256" key="5">
    <source>
        <dbReference type="ARBA" id="ARBA00022679"/>
    </source>
</evidence>
<dbReference type="PROSITE" id="PS00092">
    <property type="entry name" value="N6_MTASE"/>
    <property type="match status" value="1"/>
</dbReference>
<comment type="caution">
    <text evidence="14">The sequence shown here is derived from an EMBL/GenBank/DDBJ whole genome shotgun (WGS) entry which is preliminary data.</text>
</comment>
<dbReference type="GO" id="GO:0032259">
    <property type="term" value="P:methylation"/>
    <property type="evidence" value="ECO:0007669"/>
    <property type="project" value="UniProtKB-KW"/>
</dbReference>
<keyword evidence="8" id="KW-0238">DNA-binding</keyword>
<protein>
    <recommendedName>
        <fullName evidence="3">site-specific DNA-methyltransferase (adenine-specific)</fullName>
        <ecNumber evidence="3">2.1.1.72</ecNumber>
    </recommendedName>
</protein>
<dbReference type="GO" id="GO:0008170">
    <property type="term" value="F:N-methyltransferase activity"/>
    <property type="evidence" value="ECO:0007669"/>
    <property type="project" value="InterPro"/>
</dbReference>
<keyword evidence="5" id="KW-0808">Transferase</keyword>
<dbReference type="InterPro" id="IPR038333">
    <property type="entry name" value="T1MK-like_N_sf"/>
</dbReference>